<keyword evidence="2 10" id="KW-0813">Transport</keyword>
<dbReference type="PANTHER" id="PTHR30069">
    <property type="entry name" value="TONB-DEPENDENT OUTER MEMBRANE RECEPTOR"/>
    <property type="match status" value="1"/>
</dbReference>
<evidence type="ECO:0000313" key="16">
    <source>
        <dbReference type="Proteomes" id="UP000305848"/>
    </source>
</evidence>
<dbReference type="Gene3D" id="2.170.130.10">
    <property type="entry name" value="TonB-dependent receptor, plug domain"/>
    <property type="match status" value="1"/>
</dbReference>
<dbReference type="AlphaFoldDB" id="A0A4U3L413"/>
<evidence type="ECO:0000313" key="15">
    <source>
        <dbReference type="EMBL" id="TKK69825.1"/>
    </source>
</evidence>
<reference evidence="15 16" key="1">
    <citation type="submission" date="2019-05" db="EMBL/GenBank/DDBJ databases">
        <title>Panacibacter sp. strain 17mud1-8 Genome sequencing and assembly.</title>
        <authorList>
            <person name="Chhetri G."/>
        </authorList>
    </citation>
    <scope>NUCLEOTIDE SEQUENCE [LARGE SCALE GENOMIC DNA]</scope>
    <source>
        <strain evidence="15 16">17mud1-8</strain>
    </source>
</reference>
<keyword evidence="7 11" id="KW-0798">TonB box</keyword>
<evidence type="ECO:0000256" key="11">
    <source>
        <dbReference type="RuleBase" id="RU003357"/>
    </source>
</evidence>
<comment type="caution">
    <text evidence="15">The sequence shown here is derived from an EMBL/GenBank/DDBJ whole genome shotgun (WGS) entry which is preliminary data.</text>
</comment>
<dbReference type="Pfam" id="PF07715">
    <property type="entry name" value="Plug"/>
    <property type="match status" value="1"/>
</dbReference>
<dbReference type="GO" id="GO:0009279">
    <property type="term" value="C:cell outer membrane"/>
    <property type="evidence" value="ECO:0007669"/>
    <property type="project" value="UniProtKB-SubCell"/>
</dbReference>
<evidence type="ECO:0000256" key="9">
    <source>
        <dbReference type="ARBA" id="ARBA00023237"/>
    </source>
</evidence>
<feature type="signal peptide" evidence="12">
    <location>
        <begin position="1"/>
        <end position="21"/>
    </location>
</feature>
<keyword evidence="16" id="KW-1185">Reference proteome</keyword>
<name>A0A4U3L413_9BACT</name>
<keyword evidence="6" id="KW-0406">Ion transport</keyword>
<dbReference type="InterPro" id="IPR012910">
    <property type="entry name" value="Plug_dom"/>
</dbReference>
<accession>A0A4U3L413</accession>
<dbReference type="Proteomes" id="UP000305848">
    <property type="component" value="Unassembled WGS sequence"/>
</dbReference>
<evidence type="ECO:0000256" key="2">
    <source>
        <dbReference type="ARBA" id="ARBA00022448"/>
    </source>
</evidence>
<comment type="subcellular location">
    <subcellularLocation>
        <location evidence="1 10">Cell outer membrane</location>
        <topology evidence="1 10">Multi-pass membrane protein</topology>
    </subcellularLocation>
</comment>
<protein>
    <submittedName>
        <fullName evidence="15">TonB-dependent receptor</fullName>
    </submittedName>
</protein>
<dbReference type="OrthoDB" id="9764669at2"/>
<evidence type="ECO:0000256" key="6">
    <source>
        <dbReference type="ARBA" id="ARBA00023065"/>
    </source>
</evidence>
<keyword evidence="5 12" id="KW-0732">Signal</keyword>
<evidence type="ECO:0000256" key="8">
    <source>
        <dbReference type="ARBA" id="ARBA00023136"/>
    </source>
</evidence>
<dbReference type="InterPro" id="IPR037066">
    <property type="entry name" value="Plug_dom_sf"/>
</dbReference>
<feature type="domain" description="TonB-dependent receptor plug" evidence="14">
    <location>
        <begin position="43"/>
        <end position="152"/>
    </location>
</feature>
<evidence type="ECO:0000256" key="10">
    <source>
        <dbReference type="PROSITE-ProRule" id="PRU01360"/>
    </source>
</evidence>
<evidence type="ECO:0000256" key="3">
    <source>
        <dbReference type="ARBA" id="ARBA00022452"/>
    </source>
</evidence>
<dbReference type="Pfam" id="PF00593">
    <property type="entry name" value="TonB_dep_Rec_b-barrel"/>
    <property type="match status" value="1"/>
</dbReference>
<evidence type="ECO:0000259" key="13">
    <source>
        <dbReference type="Pfam" id="PF00593"/>
    </source>
</evidence>
<keyword evidence="8 10" id="KW-0472">Membrane</keyword>
<dbReference type="CDD" id="cd01347">
    <property type="entry name" value="ligand_gated_channel"/>
    <property type="match status" value="1"/>
</dbReference>
<feature type="domain" description="TonB-dependent receptor-like beta-barrel" evidence="13">
    <location>
        <begin position="226"/>
        <end position="621"/>
    </location>
</feature>
<organism evidence="15 16">
    <name type="scientific">Ilyomonas limi</name>
    <dbReference type="NCBI Taxonomy" id="2575867"/>
    <lineage>
        <taxon>Bacteria</taxon>
        <taxon>Pseudomonadati</taxon>
        <taxon>Bacteroidota</taxon>
        <taxon>Chitinophagia</taxon>
        <taxon>Chitinophagales</taxon>
        <taxon>Chitinophagaceae</taxon>
        <taxon>Ilyomonas</taxon>
    </lineage>
</organism>
<dbReference type="InterPro" id="IPR036942">
    <property type="entry name" value="Beta-barrel_TonB_sf"/>
</dbReference>
<keyword evidence="9 10" id="KW-0998">Cell outer membrane</keyword>
<evidence type="ECO:0000256" key="7">
    <source>
        <dbReference type="ARBA" id="ARBA00023077"/>
    </source>
</evidence>
<dbReference type="Gene3D" id="2.40.170.20">
    <property type="entry name" value="TonB-dependent receptor, beta-barrel domain"/>
    <property type="match status" value="1"/>
</dbReference>
<dbReference type="GO" id="GO:0015344">
    <property type="term" value="F:siderophore uptake transmembrane transporter activity"/>
    <property type="evidence" value="ECO:0007669"/>
    <property type="project" value="TreeGrafter"/>
</dbReference>
<dbReference type="InterPro" id="IPR039426">
    <property type="entry name" value="TonB-dep_rcpt-like"/>
</dbReference>
<keyword evidence="3 10" id="KW-1134">Transmembrane beta strand</keyword>
<dbReference type="GO" id="GO:0044718">
    <property type="term" value="P:siderophore transmembrane transport"/>
    <property type="evidence" value="ECO:0007669"/>
    <property type="project" value="TreeGrafter"/>
</dbReference>
<evidence type="ECO:0000259" key="14">
    <source>
        <dbReference type="Pfam" id="PF07715"/>
    </source>
</evidence>
<proteinExistence type="inferred from homology"/>
<dbReference type="PROSITE" id="PS52016">
    <property type="entry name" value="TONB_DEPENDENT_REC_3"/>
    <property type="match status" value="1"/>
</dbReference>
<keyword evidence="4 10" id="KW-0812">Transmembrane</keyword>
<dbReference type="RefSeq" id="WP_137261046.1">
    <property type="nucleotide sequence ID" value="NZ_SZQL01000004.1"/>
</dbReference>
<dbReference type="SUPFAM" id="SSF56935">
    <property type="entry name" value="Porins"/>
    <property type="match status" value="1"/>
</dbReference>
<evidence type="ECO:0000256" key="4">
    <source>
        <dbReference type="ARBA" id="ARBA00022692"/>
    </source>
</evidence>
<dbReference type="PANTHER" id="PTHR30069:SF53">
    <property type="entry name" value="COLICIN I RECEPTOR-RELATED"/>
    <property type="match status" value="1"/>
</dbReference>
<evidence type="ECO:0000256" key="5">
    <source>
        <dbReference type="ARBA" id="ARBA00022729"/>
    </source>
</evidence>
<dbReference type="EMBL" id="SZQL01000004">
    <property type="protein sequence ID" value="TKK69825.1"/>
    <property type="molecule type" value="Genomic_DNA"/>
</dbReference>
<gene>
    <name evidence="15" type="ORF">FC093_07040</name>
</gene>
<sequence length="647" mass="72081">MTSKSILIITAFIAVCFSLHAQDSLYNQLNEVVVTANRYEQKQNTTGKVVTVINKEIIEKSSGKTVAQLLNEQAGVVINGALNNMGSVQTVYMRGASSGRALILLDGVPVNDPSMINNEFDLNMFSLNDVERIEICRGAQSTLYGSDAVAGVINIITVKKDVTKAFNGAATVSAGNYGMLKGNTQLYGKAGKFNYTVRYARLHTNGFSSATDTITTPHRKFDSDEYDGENVNAQLSYQATPALTVKAFALYSKYQAGIDAGVFRDDEDYTIHNKSFTGGAGFTFKKNIFSINGNYQYSELNRRYLNDSLDKTNVDFENNTYGGKNQFVELFGNVALGKHFTLVAGGDYRFSSFNKLYFSISGFGPYADTFPSSSINQKSVYASVIFKGIDDRLNIELGGRINKHSIYGTNKTYTFNPSFSITDWFRIFGSISTGYKAPGIYQLFDQFSGNKNLQPETSKNYEAGVALQKEKINARAVFFNRDINNGIDYNYVTYQYFNYVRQKVDGIELEITAKPAKAVTLSANYTFISPHETSQNRKTNLDTVTYNYLLRRPAHDVNLTVGVQLAKPLYISVNGKYVSKRYDVGGYMQPDVTLKGYFLVGAYAEYKLSSQVKFFADAKNLFNTRFYDVYGYNSIPFLLNAGVTFSF</sequence>
<dbReference type="InterPro" id="IPR000531">
    <property type="entry name" value="Beta-barrel_TonB"/>
</dbReference>
<evidence type="ECO:0000256" key="12">
    <source>
        <dbReference type="SAM" id="SignalP"/>
    </source>
</evidence>
<comment type="similarity">
    <text evidence="10 11">Belongs to the TonB-dependent receptor family.</text>
</comment>
<evidence type="ECO:0000256" key="1">
    <source>
        <dbReference type="ARBA" id="ARBA00004571"/>
    </source>
</evidence>
<feature type="chain" id="PRO_5020611675" evidence="12">
    <location>
        <begin position="22"/>
        <end position="647"/>
    </location>
</feature>
<keyword evidence="15" id="KW-0675">Receptor</keyword>